<sequence length="293" mass="33546">MLTHFIRAGLSSLPFGALRKAQRQLTRAGADDNDSRDEDSDAASHDADLDRGPSNAKGKEVEARPSRKQIAHRQNKHAPTEMSSKRPVSRHRTVVEVEKRVLRDPRFLALAGEFDAQRFRKQYGFIADLHQDELKTLRENLKRAKKLLASSPRETREERQREVTRLELTVKRAESSVNRDKREKVEQDALSRASKEEREKRQTGKGQFWLKDSEKKKLLLKARYEAVAAEGGKGAVKKAIEKKQKKLSQKETKSRPFPRAPRDASSSRSQEQSSKRPRTTDDGYAQRKRQKAA</sequence>
<organism evidence="1 2">
    <name type="scientific">Auriscalpium vulgare</name>
    <dbReference type="NCBI Taxonomy" id="40419"/>
    <lineage>
        <taxon>Eukaryota</taxon>
        <taxon>Fungi</taxon>
        <taxon>Dikarya</taxon>
        <taxon>Basidiomycota</taxon>
        <taxon>Agaricomycotina</taxon>
        <taxon>Agaricomycetes</taxon>
        <taxon>Russulales</taxon>
        <taxon>Auriscalpiaceae</taxon>
        <taxon>Auriscalpium</taxon>
    </lineage>
</organism>
<evidence type="ECO:0000313" key="1">
    <source>
        <dbReference type="EMBL" id="KAI0052848.1"/>
    </source>
</evidence>
<dbReference type="EMBL" id="MU275843">
    <property type="protein sequence ID" value="KAI0052848.1"/>
    <property type="molecule type" value="Genomic_DNA"/>
</dbReference>
<gene>
    <name evidence="1" type="ORF">FA95DRAFT_1482697</name>
</gene>
<name>A0ACB8S9J3_9AGAM</name>
<accession>A0ACB8S9J3</accession>
<keyword evidence="2" id="KW-1185">Reference proteome</keyword>
<reference evidence="1" key="2">
    <citation type="journal article" date="2022" name="New Phytol.">
        <title>Evolutionary transition to the ectomycorrhizal habit in the genomes of a hyperdiverse lineage of mushroom-forming fungi.</title>
        <authorList>
            <person name="Looney B."/>
            <person name="Miyauchi S."/>
            <person name="Morin E."/>
            <person name="Drula E."/>
            <person name="Courty P.E."/>
            <person name="Kohler A."/>
            <person name="Kuo A."/>
            <person name="LaButti K."/>
            <person name="Pangilinan J."/>
            <person name="Lipzen A."/>
            <person name="Riley R."/>
            <person name="Andreopoulos W."/>
            <person name="He G."/>
            <person name="Johnson J."/>
            <person name="Nolan M."/>
            <person name="Tritt A."/>
            <person name="Barry K.W."/>
            <person name="Grigoriev I.V."/>
            <person name="Nagy L.G."/>
            <person name="Hibbett D."/>
            <person name="Henrissat B."/>
            <person name="Matheny P.B."/>
            <person name="Labbe J."/>
            <person name="Martin F.M."/>
        </authorList>
    </citation>
    <scope>NUCLEOTIDE SEQUENCE</scope>
    <source>
        <strain evidence="1">FP105234-sp</strain>
    </source>
</reference>
<protein>
    <submittedName>
        <fullName evidence="1">DUF947-domain-containing protein</fullName>
    </submittedName>
</protein>
<dbReference type="Proteomes" id="UP000814033">
    <property type="component" value="Unassembled WGS sequence"/>
</dbReference>
<comment type="caution">
    <text evidence="1">The sequence shown here is derived from an EMBL/GenBank/DDBJ whole genome shotgun (WGS) entry which is preliminary data.</text>
</comment>
<evidence type="ECO:0000313" key="2">
    <source>
        <dbReference type="Proteomes" id="UP000814033"/>
    </source>
</evidence>
<proteinExistence type="predicted"/>
<reference evidence="1" key="1">
    <citation type="submission" date="2021-02" db="EMBL/GenBank/DDBJ databases">
        <authorList>
            <consortium name="DOE Joint Genome Institute"/>
            <person name="Ahrendt S."/>
            <person name="Looney B.P."/>
            <person name="Miyauchi S."/>
            <person name="Morin E."/>
            <person name="Drula E."/>
            <person name="Courty P.E."/>
            <person name="Chicoki N."/>
            <person name="Fauchery L."/>
            <person name="Kohler A."/>
            <person name="Kuo A."/>
            <person name="Labutti K."/>
            <person name="Pangilinan J."/>
            <person name="Lipzen A."/>
            <person name="Riley R."/>
            <person name="Andreopoulos W."/>
            <person name="He G."/>
            <person name="Johnson J."/>
            <person name="Barry K.W."/>
            <person name="Grigoriev I.V."/>
            <person name="Nagy L."/>
            <person name="Hibbett D."/>
            <person name="Henrissat B."/>
            <person name="Matheny P.B."/>
            <person name="Labbe J."/>
            <person name="Martin F."/>
        </authorList>
    </citation>
    <scope>NUCLEOTIDE SEQUENCE</scope>
    <source>
        <strain evidence="1">FP105234-sp</strain>
    </source>
</reference>